<organism evidence="3 4">
    <name type="scientific">Penicillium desertorum</name>
    <dbReference type="NCBI Taxonomy" id="1303715"/>
    <lineage>
        <taxon>Eukaryota</taxon>
        <taxon>Fungi</taxon>
        <taxon>Dikarya</taxon>
        <taxon>Ascomycota</taxon>
        <taxon>Pezizomycotina</taxon>
        <taxon>Eurotiomycetes</taxon>
        <taxon>Eurotiomycetidae</taxon>
        <taxon>Eurotiales</taxon>
        <taxon>Aspergillaceae</taxon>
        <taxon>Penicillium</taxon>
    </lineage>
</organism>
<reference evidence="3" key="2">
    <citation type="journal article" date="2023" name="IMA Fungus">
        <title>Comparative genomic study of the Penicillium genus elucidates a diverse pangenome and 15 lateral gene transfer events.</title>
        <authorList>
            <person name="Petersen C."/>
            <person name="Sorensen T."/>
            <person name="Nielsen M.R."/>
            <person name="Sondergaard T.E."/>
            <person name="Sorensen J.L."/>
            <person name="Fitzpatrick D.A."/>
            <person name="Frisvad J.C."/>
            <person name="Nielsen K.L."/>
        </authorList>
    </citation>
    <scope>NUCLEOTIDE SEQUENCE</scope>
    <source>
        <strain evidence="3">IBT 17660</strain>
    </source>
</reference>
<comment type="caution">
    <text evidence="3">The sequence shown here is derived from an EMBL/GenBank/DDBJ whole genome shotgun (WGS) entry which is preliminary data.</text>
</comment>
<dbReference type="Proteomes" id="UP001147760">
    <property type="component" value="Unassembled WGS sequence"/>
</dbReference>
<dbReference type="AlphaFoldDB" id="A0A9W9WXW8"/>
<accession>A0A9W9WXW8</accession>
<gene>
    <name evidence="3" type="ORF">N7530_004267</name>
</gene>
<evidence type="ECO:0000259" key="2">
    <source>
        <dbReference type="Pfam" id="PF12898"/>
    </source>
</evidence>
<evidence type="ECO:0000256" key="1">
    <source>
        <dbReference type="SAM" id="MobiDB-lite"/>
    </source>
</evidence>
<reference evidence="3" key="1">
    <citation type="submission" date="2022-12" db="EMBL/GenBank/DDBJ databases">
        <authorList>
            <person name="Petersen C."/>
        </authorList>
    </citation>
    <scope>NUCLEOTIDE SEQUENCE</scope>
    <source>
        <strain evidence="3">IBT 17660</strain>
    </source>
</reference>
<sequence length="257" mass="28421">MPQRRGRAPMSPFARGYTPEMREAVDRMPIPSEIKCCVCKRRRPKSQYSNNQLSYLRQAMFQLGYNNIRDQQVAKCGPCTNAQVCEELCHRCGHYRAIDQFARNQRNRENPICQPCMNYQMSLDPADQPLAITDKAVVKDKGEGEREGEDEEEELNSESAGRSGSVAPSGSAGHPESADLLSSTSQPESLEHGVETALVLHDDSTDSDGSGNKSGFVKVKAHKPHREPVPDPEPAPGWAPGTRKVNDGTPWKGGRFL</sequence>
<name>A0A9W9WXW8_9EURO</name>
<proteinExistence type="predicted"/>
<evidence type="ECO:0000313" key="4">
    <source>
        <dbReference type="Proteomes" id="UP001147760"/>
    </source>
</evidence>
<dbReference type="OrthoDB" id="3514033at2759"/>
<feature type="compositionally biased region" description="Basic and acidic residues" evidence="1">
    <location>
        <begin position="189"/>
        <end position="204"/>
    </location>
</feature>
<dbReference type="InterPro" id="IPR024630">
    <property type="entry name" value="Stc1"/>
</dbReference>
<dbReference type="EMBL" id="JAPWDO010000003">
    <property type="protein sequence ID" value="KAJ5478758.1"/>
    <property type="molecule type" value="Genomic_DNA"/>
</dbReference>
<feature type="domain" description="Stc1" evidence="2">
    <location>
        <begin position="35"/>
        <end position="118"/>
    </location>
</feature>
<feature type="region of interest" description="Disordered" evidence="1">
    <location>
        <begin position="137"/>
        <end position="257"/>
    </location>
</feature>
<dbReference type="Pfam" id="PF12898">
    <property type="entry name" value="Stc1"/>
    <property type="match status" value="1"/>
</dbReference>
<protein>
    <recommendedName>
        <fullName evidence="2">Stc1 domain-containing protein</fullName>
    </recommendedName>
</protein>
<feature type="compositionally biased region" description="Polar residues" evidence="1">
    <location>
        <begin position="157"/>
        <end position="168"/>
    </location>
</feature>
<evidence type="ECO:0000313" key="3">
    <source>
        <dbReference type="EMBL" id="KAJ5478758.1"/>
    </source>
</evidence>
<feature type="compositionally biased region" description="Acidic residues" evidence="1">
    <location>
        <begin position="146"/>
        <end position="156"/>
    </location>
</feature>
<keyword evidence="4" id="KW-1185">Reference proteome</keyword>